<dbReference type="Ensembl" id="ENSLBET00000035735.1">
    <property type="protein sequence ID" value="ENSLBEP00000034253.1"/>
    <property type="gene ID" value="ENSLBEG00000025777.1"/>
</dbReference>
<dbReference type="SMART" id="SM00409">
    <property type="entry name" value="IG"/>
    <property type="match status" value="1"/>
</dbReference>
<organism evidence="3 4">
    <name type="scientific">Labrus bergylta</name>
    <name type="common">ballan wrasse</name>
    <dbReference type="NCBI Taxonomy" id="56723"/>
    <lineage>
        <taxon>Eukaryota</taxon>
        <taxon>Metazoa</taxon>
        <taxon>Chordata</taxon>
        <taxon>Craniata</taxon>
        <taxon>Vertebrata</taxon>
        <taxon>Euteleostomi</taxon>
        <taxon>Actinopterygii</taxon>
        <taxon>Neopterygii</taxon>
        <taxon>Teleostei</taxon>
        <taxon>Neoteleostei</taxon>
        <taxon>Acanthomorphata</taxon>
        <taxon>Eupercaria</taxon>
        <taxon>Labriformes</taxon>
        <taxon>Labridae</taxon>
        <taxon>Labrus</taxon>
    </lineage>
</organism>
<dbReference type="InterPro" id="IPR050964">
    <property type="entry name" value="Striated_Muscle_Regulatory"/>
</dbReference>
<evidence type="ECO:0000313" key="3">
    <source>
        <dbReference type="Ensembl" id="ENSLBEP00000034253.1"/>
    </source>
</evidence>
<keyword evidence="4" id="KW-1185">Reference proteome</keyword>
<evidence type="ECO:0000313" key="4">
    <source>
        <dbReference type="Proteomes" id="UP000261660"/>
    </source>
</evidence>
<dbReference type="InterPro" id="IPR003599">
    <property type="entry name" value="Ig_sub"/>
</dbReference>
<protein>
    <recommendedName>
        <fullName evidence="2">Ig-like domain-containing protein</fullName>
    </recommendedName>
</protein>
<dbReference type="AlphaFoldDB" id="A0A3Q3GV38"/>
<evidence type="ECO:0000259" key="2">
    <source>
        <dbReference type="PROSITE" id="PS50835"/>
    </source>
</evidence>
<dbReference type="InterPro" id="IPR013783">
    <property type="entry name" value="Ig-like_fold"/>
</dbReference>
<dbReference type="InterPro" id="IPR013098">
    <property type="entry name" value="Ig_I-set"/>
</dbReference>
<dbReference type="GeneTree" id="ENSGT01120000273040"/>
<dbReference type="InParanoid" id="A0A3Q3GV38"/>
<dbReference type="Gene3D" id="2.60.40.10">
    <property type="entry name" value="Immunoglobulins"/>
    <property type="match status" value="1"/>
</dbReference>
<keyword evidence="1" id="KW-0677">Repeat</keyword>
<dbReference type="Pfam" id="PF07679">
    <property type="entry name" value="I-set"/>
    <property type="match status" value="1"/>
</dbReference>
<dbReference type="PANTHER" id="PTHR13817:SF166">
    <property type="entry name" value="NEURONAL IGCAM-RELATED"/>
    <property type="match status" value="1"/>
</dbReference>
<reference evidence="3" key="1">
    <citation type="submission" date="2025-08" db="UniProtKB">
        <authorList>
            <consortium name="Ensembl"/>
        </authorList>
    </citation>
    <scope>IDENTIFICATION</scope>
</reference>
<accession>A0A3Q3GV38</accession>
<dbReference type="InterPro" id="IPR036179">
    <property type="entry name" value="Ig-like_dom_sf"/>
</dbReference>
<reference evidence="3" key="2">
    <citation type="submission" date="2025-09" db="UniProtKB">
        <authorList>
            <consortium name="Ensembl"/>
        </authorList>
    </citation>
    <scope>IDENTIFICATION</scope>
</reference>
<dbReference type="CDD" id="cd00096">
    <property type="entry name" value="Ig"/>
    <property type="match status" value="1"/>
</dbReference>
<dbReference type="SUPFAM" id="SSF48726">
    <property type="entry name" value="Immunoglobulin"/>
    <property type="match status" value="1"/>
</dbReference>
<proteinExistence type="predicted"/>
<dbReference type="FunFam" id="2.60.40.10:FF:000022">
    <property type="entry name" value="Cardiac titin"/>
    <property type="match status" value="1"/>
</dbReference>
<evidence type="ECO:0000256" key="1">
    <source>
        <dbReference type="ARBA" id="ARBA00022737"/>
    </source>
</evidence>
<sequence>MQFRSRKVRQSNGRCCWKKSVLRAQLSAFRLMNWTYFLTDRAVPPSFTKSLKKVDGSVGSNVTLECRVAGSQPMIVSWYKDDKEIHSDGKYKIDVSESTASVTVTGLEQTDGGVYKCRASNDAGEKETSGTLSVRGQRCYVT</sequence>
<dbReference type="InterPro" id="IPR003598">
    <property type="entry name" value="Ig_sub2"/>
</dbReference>
<name>A0A3Q3GV38_9LABR</name>
<dbReference type="STRING" id="56723.ENSLBEP00000034253"/>
<dbReference type="Proteomes" id="UP000261660">
    <property type="component" value="Unplaced"/>
</dbReference>
<dbReference type="PANTHER" id="PTHR13817">
    <property type="entry name" value="TITIN"/>
    <property type="match status" value="1"/>
</dbReference>
<dbReference type="SMART" id="SM00408">
    <property type="entry name" value="IGc2"/>
    <property type="match status" value="1"/>
</dbReference>
<dbReference type="InterPro" id="IPR007110">
    <property type="entry name" value="Ig-like_dom"/>
</dbReference>
<feature type="domain" description="Ig-like" evidence="2">
    <location>
        <begin position="45"/>
        <end position="133"/>
    </location>
</feature>
<dbReference type="PROSITE" id="PS50835">
    <property type="entry name" value="IG_LIKE"/>
    <property type="match status" value="1"/>
</dbReference>